<gene>
    <name evidence="1" type="ORF">DFP88_10273</name>
</gene>
<comment type="caution">
    <text evidence="1">The sequence shown here is derived from an EMBL/GenBank/DDBJ whole genome shotgun (WGS) entry which is preliminary data.</text>
</comment>
<protein>
    <submittedName>
        <fullName evidence="1">Uncharacterized protein</fullName>
    </submittedName>
</protein>
<name>A0A318T7A2_9RHOB</name>
<proteinExistence type="predicted"/>
<reference evidence="1 2" key="1">
    <citation type="submission" date="2018-06" db="EMBL/GenBank/DDBJ databases">
        <title>Genomic Encyclopedia of Type Strains, Phase III (KMG-III): the genomes of soil and plant-associated and newly described type strains.</title>
        <authorList>
            <person name="Whitman W."/>
        </authorList>
    </citation>
    <scope>NUCLEOTIDE SEQUENCE [LARGE SCALE GENOMIC DNA]</scope>
    <source>
        <strain evidence="1 2">CECT 9025</strain>
    </source>
</reference>
<accession>A0A318T7A2</accession>
<keyword evidence="2" id="KW-1185">Reference proteome</keyword>
<dbReference type="RefSeq" id="WP_110813388.1">
    <property type="nucleotide sequence ID" value="NZ_QJTE01000002.1"/>
</dbReference>
<evidence type="ECO:0000313" key="2">
    <source>
        <dbReference type="Proteomes" id="UP000248311"/>
    </source>
</evidence>
<dbReference type="AlphaFoldDB" id="A0A318T7A2"/>
<dbReference type="Proteomes" id="UP000248311">
    <property type="component" value="Unassembled WGS sequence"/>
</dbReference>
<dbReference type="EMBL" id="QJTE01000002">
    <property type="protein sequence ID" value="PYE84278.1"/>
    <property type="molecule type" value="Genomic_DNA"/>
</dbReference>
<evidence type="ECO:0000313" key="1">
    <source>
        <dbReference type="EMBL" id="PYE84278.1"/>
    </source>
</evidence>
<organism evidence="1 2">
    <name type="scientific">Pseudoroseicyclus aestuarii</name>
    <dbReference type="NCBI Taxonomy" id="1795041"/>
    <lineage>
        <taxon>Bacteria</taxon>
        <taxon>Pseudomonadati</taxon>
        <taxon>Pseudomonadota</taxon>
        <taxon>Alphaproteobacteria</taxon>
        <taxon>Rhodobacterales</taxon>
        <taxon>Paracoccaceae</taxon>
        <taxon>Pseudoroseicyclus</taxon>
    </lineage>
</organism>
<sequence>MLHRLTIRAMRDRDVSLQRDTTTREELCALFHAELSGAEVMRKIAKADLPAAPAGTGQPCRARQALRQAWRAADPRAA</sequence>